<protein>
    <submittedName>
        <fullName evidence="2">Uncharacterized protein</fullName>
    </submittedName>
</protein>
<dbReference type="eggNOG" id="arCOG07850">
    <property type="taxonomic scope" value="Archaea"/>
</dbReference>
<feature type="transmembrane region" description="Helical" evidence="1">
    <location>
        <begin position="339"/>
        <end position="359"/>
    </location>
</feature>
<name>F4B5Y2_ACIHW</name>
<feature type="transmembrane region" description="Helical" evidence="1">
    <location>
        <begin position="132"/>
        <end position="152"/>
    </location>
</feature>
<dbReference type="AlphaFoldDB" id="F4B5Y2"/>
<reference key="2">
    <citation type="journal article" date="2011" name="Extremophiles">
        <title>Genomic analyses of Acidianus hospitalis W1 a host for studying crenarchaeal virus and plasmid life cycles.</title>
        <authorList>
            <person name="You X.Y."/>
            <person name="Liu C."/>
            <person name="Wang S.Y."/>
            <person name="Jiang C.Y."/>
            <person name="Shah S.A."/>
            <person name="Prangishvili D."/>
            <person name="Liu S.J."/>
            <person name="Garrett R.A."/>
        </authorList>
    </citation>
    <scope>NUCLEOTIDE SEQUENCE</scope>
    <source>
        <strain>W1</strain>
    </source>
</reference>
<gene>
    <name evidence="2" type="ordered locus">Ahos_1599</name>
</gene>
<feature type="transmembrane region" description="Helical" evidence="1">
    <location>
        <begin position="237"/>
        <end position="257"/>
    </location>
</feature>
<feature type="transmembrane region" description="Helical" evidence="1">
    <location>
        <begin position="27"/>
        <end position="45"/>
    </location>
</feature>
<dbReference type="EMBL" id="CP002535">
    <property type="protein sequence ID" value="AEE94480.1"/>
    <property type="molecule type" value="Genomic_DNA"/>
</dbReference>
<feature type="transmembrane region" description="Helical" evidence="1">
    <location>
        <begin position="450"/>
        <end position="468"/>
    </location>
</feature>
<keyword evidence="1" id="KW-0812">Transmembrane</keyword>
<accession>F4B5Y2</accession>
<evidence type="ECO:0000313" key="2">
    <source>
        <dbReference type="EMBL" id="AEE94480.1"/>
    </source>
</evidence>
<dbReference type="KEGG" id="aho:Ahos_1599"/>
<organism evidence="2 3">
    <name type="scientific">Acidianus hospitalis (strain W1)</name>
    <dbReference type="NCBI Taxonomy" id="933801"/>
    <lineage>
        <taxon>Archaea</taxon>
        <taxon>Thermoproteota</taxon>
        <taxon>Thermoprotei</taxon>
        <taxon>Sulfolobales</taxon>
        <taxon>Sulfolobaceae</taxon>
        <taxon>Acidianus</taxon>
    </lineage>
</organism>
<feature type="transmembrane region" description="Helical" evidence="1">
    <location>
        <begin position="159"/>
        <end position="179"/>
    </location>
</feature>
<proteinExistence type="predicted"/>
<feature type="transmembrane region" description="Helical" evidence="1">
    <location>
        <begin position="425"/>
        <end position="443"/>
    </location>
</feature>
<feature type="transmembrane region" description="Helical" evidence="1">
    <location>
        <begin position="208"/>
        <end position="225"/>
    </location>
</feature>
<feature type="transmembrane region" description="Helical" evidence="1">
    <location>
        <begin position="791"/>
        <end position="815"/>
    </location>
</feature>
<dbReference type="Proteomes" id="UP000008458">
    <property type="component" value="Chromosome"/>
</dbReference>
<dbReference type="HOGENOM" id="CLU_337907_0_0_2"/>
<feature type="transmembrane region" description="Helical" evidence="1">
    <location>
        <begin position="87"/>
        <end position="120"/>
    </location>
</feature>
<reference evidence="2 3" key="1">
    <citation type="journal article" date="2011" name="Extremophiles">
        <title>Genomic analysis of Acidianus hospitalis W1 a host for studying crenarchaeal virus and plasmid life cycles.</title>
        <authorList>
            <person name="You X.Y."/>
            <person name="Liu C."/>
            <person name="Wang S.Y."/>
            <person name="Jiang C.Y."/>
            <person name="Shah S.A."/>
            <person name="Prangishvili D."/>
            <person name="She Q."/>
            <person name="Liu S.J."/>
            <person name="Garrett R.A."/>
        </authorList>
    </citation>
    <scope>NUCLEOTIDE SEQUENCE [LARGE SCALE GENOMIC DNA]</scope>
    <source>
        <strain evidence="2 3">W1</strain>
    </source>
</reference>
<sequence>MLSNEKCFKTSQEYLIMPSTHNKHSKLGFLLLWIFSFIPISGYLIGNGYLNYYTPQFPFFSGYEVKYLYTLFVYAPETGISPSTQSVLYLFMYIIPFCNIIILAKIYLILIFSVIYVILWKLTDVILNTLNIYNFAVKILLILFFYLIPLYMQLIASDWFNVILGILSLSYVLINLINIQLKKASLTKKTVALSGIALGFSAMMDPRFYIWFIYIIIIFLLYTISTDRKSFRNIIKGLISIFVTSLPFLIYVYYIFIYPSLITVPISKAVSFAALRPDSLSYISGFSQNSDFVNLLTFISSWWPSVIPSSPSILFYPRNKWFYLPAYGFNDQILLPNDIISYIWLSSLFIFIIIVFISIFDKSRRKISSELLLALLFMIGVESGTDFPFSDFTYIFDVLPSKLPVIGGIMSTAFAIPFYAEWTNISLSLILAAIGFNYIISFFRKVKIRYIIGIVLILIMSLASWQYFNGTLYPSQRTGSFPGNSISLEGYYYPLNPPPQWVHVMNLLSTSNAGVAYVGDVGFSEKWTHYQFISYSPPLMPGYATISPPHTTNVNQAPLAYDIAGIKYLFIDNTSYNPLSNSFIYSYLNHSGLKVVYANADVYLLEQPNASVFREAKMGIYFNSSNETILFKAECLLYPLLNYTPAIITPVKTSNTVTMLLNPSIVDENNIEIFNESKNATILQGSYIIDHNGNISTFSLSGEENISIKPWTIIIPKDINIREFESIPINFSFNQFMAEFSINNNPGYLVETSLPLPYGGIIVNNGKALGVNGFGQYVFMSHGKLTISIKIGFITDLLMTIVDIFFYALFIYFFVYKNIFKGLGTEVFRNVITRISRLKSYK</sequence>
<keyword evidence="1" id="KW-0472">Membrane</keyword>
<keyword evidence="3" id="KW-1185">Reference proteome</keyword>
<evidence type="ECO:0000256" key="1">
    <source>
        <dbReference type="SAM" id="Phobius"/>
    </source>
</evidence>
<feature type="transmembrane region" description="Helical" evidence="1">
    <location>
        <begin position="371"/>
        <end position="389"/>
    </location>
</feature>
<evidence type="ECO:0000313" key="3">
    <source>
        <dbReference type="Proteomes" id="UP000008458"/>
    </source>
</evidence>
<keyword evidence="1" id="KW-1133">Transmembrane helix</keyword>